<organism evidence="5 6">
    <name type="scientific">Mucor flavus</name>
    <dbReference type="NCBI Taxonomy" id="439312"/>
    <lineage>
        <taxon>Eukaryota</taxon>
        <taxon>Fungi</taxon>
        <taxon>Fungi incertae sedis</taxon>
        <taxon>Mucoromycota</taxon>
        <taxon>Mucoromycotina</taxon>
        <taxon>Mucoromycetes</taxon>
        <taxon>Mucorales</taxon>
        <taxon>Mucorineae</taxon>
        <taxon>Mucoraceae</taxon>
        <taxon>Mucor</taxon>
    </lineage>
</organism>
<feature type="compositionally biased region" description="Basic residues" evidence="3">
    <location>
        <begin position="239"/>
        <end position="255"/>
    </location>
</feature>
<name>A0ABP9ZF52_9FUNG</name>
<comment type="subcellular location">
    <subcellularLocation>
        <location evidence="1">Nucleus</location>
    </subcellularLocation>
</comment>
<dbReference type="InterPro" id="IPR016197">
    <property type="entry name" value="Chromo-like_dom_sf"/>
</dbReference>
<dbReference type="PANTHER" id="PTHR22812">
    <property type="entry name" value="CHROMOBOX PROTEIN"/>
    <property type="match status" value="1"/>
</dbReference>
<gene>
    <name evidence="5" type="ORF">MFLAVUS_011302</name>
</gene>
<dbReference type="InterPro" id="IPR051219">
    <property type="entry name" value="Heterochromatin_chromo-domain"/>
</dbReference>
<evidence type="ECO:0000256" key="2">
    <source>
        <dbReference type="ARBA" id="ARBA00023242"/>
    </source>
</evidence>
<evidence type="ECO:0000259" key="4">
    <source>
        <dbReference type="PROSITE" id="PS50013"/>
    </source>
</evidence>
<protein>
    <recommendedName>
        <fullName evidence="4">Chromo domain-containing protein</fullName>
    </recommendedName>
</protein>
<keyword evidence="6" id="KW-1185">Reference proteome</keyword>
<feature type="domain" description="Chromo" evidence="4">
    <location>
        <begin position="114"/>
        <end position="172"/>
    </location>
</feature>
<dbReference type="Gene3D" id="2.40.50.40">
    <property type="match status" value="1"/>
</dbReference>
<feature type="region of interest" description="Disordered" evidence="3">
    <location>
        <begin position="235"/>
        <end position="255"/>
    </location>
</feature>
<dbReference type="PROSITE" id="PS50013">
    <property type="entry name" value="CHROMO_2"/>
    <property type="match status" value="1"/>
</dbReference>
<dbReference type="InterPro" id="IPR023780">
    <property type="entry name" value="Chromo_domain"/>
</dbReference>
<dbReference type="SMART" id="SM00298">
    <property type="entry name" value="CHROMO"/>
    <property type="match status" value="1"/>
</dbReference>
<evidence type="ECO:0000256" key="3">
    <source>
        <dbReference type="SAM" id="MobiDB-lite"/>
    </source>
</evidence>
<dbReference type="Pfam" id="PF00385">
    <property type="entry name" value="Chromo"/>
    <property type="match status" value="1"/>
</dbReference>
<dbReference type="EMBL" id="BAABUK010000049">
    <property type="protein sequence ID" value="GAA5817750.1"/>
    <property type="molecule type" value="Genomic_DNA"/>
</dbReference>
<proteinExistence type="predicted"/>
<comment type="caution">
    <text evidence="5">The sequence shown here is derived from an EMBL/GenBank/DDBJ whole genome shotgun (WGS) entry which is preliminary data.</text>
</comment>
<dbReference type="Proteomes" id="UP001473302">
    <property type="component" value="Unassembled WGS sequence"/>
</dbReference>
<dbReference type="InterPro" id="IPR000953">
    <property type="entry name" value="Chromo/chromo_shadow_dom"/>
</dbReference>
<dbReference type="SUPFAM" id="SSF54160">
    <property type="entry name" value="Chromo domain-like"/>
    <property type="match status" value="1"/>
</dbReference>
<evidence type="ECO:0000313" key="5">
    <source>
        <dbReference type="EMBL" id="GAA5817750.1"/>
    </source>
</evidence>
<evidence type="ECO:0000256" key="1">
    <source>
        <dbReference type="ARBA" id="ARBA00004123"/>
    </source>
</evidence>
<keyword evidence="2" id="KW-0539">Nucleus</keyword>
<accession>A0ABP9ZF52</accession>
<reference evidence="5 6" key="1">
    <citation type="submission" date="2024-04" db="EMBL/GenBank/DDBJ databases">
        <title>genome sequences of Mucor flavus KT1a and Helicostylum pulchrum KT1b strains isolated from the surface of a dry-aged beef.</title>
        <authorList>
            <person name="Toyotome T."/>
            <person name="Hosono M."/>
            <person name="Torimaru M."/>
            <person name="Fukuda K."/>
            <person name="Mikami N."/>
        </authorList>
    </citation>
    <scope>NUCLEOTIDE SEQUENCE [LARGE SCALE GENOMIC DNA]</scope>
    <source>
        <strain evidence="5 6">KT1a</strain>
    </source>
</reference>
<evidence type="ECO:0000313" key="6">
    <source>
        <dbReference type="Proteomes" id="UP001473302"/>
    </source>
</evidence>
<sequence length="255" mass="29470">MKRIDYMNDIVFPAIAEKTKTQIELDNAKFNNKHILVEYKPNDHVMVRIDKNGQLSPSYTGPYTVVRKNQGNSYILRDTLGMIMPRNYTSIELKLISHDEVIALDDGGNEIKNYEVEAILNHRGSPKNIEYLVRWKNYSSDWDEWLPTDHFNDVDCLRKYWKHLGTEYKPKKSNVITNAPSSSKTLQKTKPSTISKLIDTIPLEDNVVDLRSTSQSKKRKRSAILLSQDDAFKQSSKNISKHANNRKSPRFLKNA</sequence>